<dbReference type="PANTHER" id="PTHR47267">
    <property type="match status" value="1"/>
</dbReference>
<dbReference type="GO" id="GO:0016791">
    <property type="term" value="F:phosphatase activity"/>
    <property type="evidence" value="ECO:0007669"/>
    <property type="project" value="UniProtKB-ARBA"/>
</dbReference>
<sequence>MNMKIKMLEEKIKVVITDLDGTLLNKEHRISEYTKTVFQELHKQNYLLIVATGRHHLDAMPIVKGLGCPVYLVTSNGARIHSPENELLFSHNISSEAIKSVLSLGIDEEFTTVVFKEDVWLTNKHNEALNSFQTELNYLPELVNFDTVKDLSAIKMFFTHERHSRLMELRDKIVEKYSGVFSHAFSLPLCLEFMDKTVDKSVAIAKILEIESLSFHQTISFGDGYNDENMLNATAKGLLMGNAPDSLKNKLSHLEVIATNYDNGVATYLSEKLLKHTILSI</sequence>
<dbReference type="Gene3D" id="3.30.1240.10">
    <property type="match status" value="1"/>
</dbReference>
<comment type="cofactor">
    <cofactor evidence="1">
        <name>Mg(2+)</name>
        <dbReference type="ChEBI" id="CHEBI:18420"/>
    </cofactor>
</comment>
<evidence type="ECO:0000256" key="1">
    <source>
        <dbReference type="ARBA" id="ARBA00001946"/>
    </source>
</evidence>
<evidence type="ECO:0000256" key="5">
    <source>
        <dbReference type="ARBA" id="ARBA00034778"/>
    </source>
</evidence>
<comment type="similarity">
    <text evidence="5">Belongs to the HAD-like hydrolase superfamily. Cof family.</text>
</comment>
<evidence type="ECO:0000313" key="7">
    <source>
        <dbReference type="Proteomes" id="UP000198951"/>
    </source>
</evidence>
<proteinExistence type="inferred from homology"/>
<evidence type="ECO:0008006" key="8">
    <source>
        <dbReference type="Google" id="ProtNLM"/>
    </source>
</evidence>
<keyword evidence="2" id="KW-0479">Metal-binding</keyword>
<gene>
    <name evidence="6" type="ORF">SAMN05443667_1169</name>
</gene>
<name>A0A1H4G1M2_9FLAO</name>
<evidence type="ECO:0000256" key="2">
    <source>
        <dbReference type="ARBA" id="ARBA00022723"/>
    </source>
</evidence>
<dbReference type="SFLD" id="SFLDS00003">
    <property type="entry name" value="Haloacid_Dehalogenase"/>
    <property type="match status" value="1"/>
</dbReference>
<accession>A0A1H4G1M2</accession>
<dbReference type="AlphaFoldDB" id="A0A1H4G1M2"/>
<dbReference type="InterPro" id="IPR023214">
    <property type="entry name" value="HAD_sf"/>
</dbReference>
<protein>
    <recommendedName>
        <fullName evidence="8">Cof subfamily of IIB subfamily of haloacid dehalogenase superfamily/HAD-superfamily hydrolase, subfamily IIB</fullName>
    </recommendedName>
</protein>
<dbReference type="InterPro" id="IPR036412">
    <property type="entry name" value="HAD-like_sf"/>
</dbReference>
<evidence type="ECO:0000256" key="4">
    <source>
        <dbReference type="ARBA" id="ARBA00022842"/>
    </source>
</evidence>
<dbReference type="NCBIfam" id="TIGR00099">
    <property type="entry name" value="Cof-subfamily"/>
    <property type="match status" value="1"/>
</dbReference>
<dbReference type="STRING" id="150146.SAMN05443667_1169"/>
<reference evidence="7" key="1">
    <citation type="submission" date="2016-10" db="EMBL/GenBank/DDBJ databases">
        <authorList>
            <person name="Varghese N."/>
            <person name="Submissions S."/>
        </authorList>
    </citation>
    <scope>NUCLEOTIDE SEQUENCE [LARGE SCALE GENOMIC DNA]</scope>
    <source>
        <strain evidence="7">DSM 22376</strain>
    </source>
</reference>
<dbReference type="InterPro" id="IPR006379">
    <property type="entry name" value="HAD-SF_hydro_IIB"/>
</dbReference>
<dbReference type="Proteomes" id="UP000198951">
    <property type="component" value="Unassembled WGS sequence"/>
</dbReference>
<dbReference type="InterPro" id="IPR000150">
    <property type="entry name" value="Cof"/>
</dbReference>
<dbReference type="PROSITE" id="PS01228">
    <property type="entry name" value="COF_1"/>
    <property type="match status" value="1"/>
</dbReference>
<dbReference type="SFLD" id="SFLDG01140">
    <property type="entry name" value="C2.B:_Phosphomannomutase_and_P"/>
    <property type="match status" value="1"/>
</dbReference>
<dbReference type="EMBL" id="FNRD01000016">
    <property type="protein sequence ID" value="SEB03231.1"/>
    <property type="molecule type" value="Genomic_DNA"/>
</dbReference>
<dbReference type="PANTHER" id="PTHR47267:SF4">
    <property type="entry name" value="PYRIDOXAL PHOSPHATE PHOSPHATASE YIGL"/>
    <property type="match status" value="1"/>
</dbReference>
<dbReference type="Pfam" id="PF08282">
    <property type="entry name" value="Hydrolase_3"/>
    <property type="match status" value="1"/>
</dbReference>
<keyword evidence="4" id="KW-0460">Magnesium</keyword>
<dbReference type="Gene3D" id="3.40.50.1000">
    <property type="entry name" value="HAD superfamily/HAD-like"/>
    <property type="match status" value="1"/>
</dbReference>
<dbReference type="GO" id="GO:0046872">
    <property type="term" value="F:metal ion binding"/>
    <property type="evidence" value="ECO:0007669"/>
    <property type="project" value="UniProtKB-KW"/>
</dbReference>
<evidence type="ECO:0000313" key="6">
    <source>
        <dbReference type="EMBL" id="SEB03231.1"/>
    </source>
</evidence>
<evidence type="ECO:0000256" key="3">
    <source>
        <dbReference type="ARBA" id="ARBA00022801"/>
    </source>
</evidence>
<dbReference type="NCBIfam" id="TIGR01484">
    <property type="entry name" value="HAD-SF-IIB"/>
    <property type="match status" value="1"/>
</dbReference>
<dbReference type="SUPFAM" id="SSF56784">
    <property type="entry name" value="HAD-like"/>
    <property type="match status" value="1"/>
</dbReference>
<organism evidence="6 7">
    <name type="scientific">Flavobacterium gillisiae</name>
    <dbReference type="NCBI Taxonomy" id="150146"/>
    <lineage>
        <taxon>Bacteria</taxon>
        <taxon>Pseudomonadati</taxon>
        <taxon>Bacteroidota</taxon>
        <taxon>Flavobacteriia</taxon>
        <taxon>Flavobacteriales</taxon>
        <taxon>Flavobacteriaceae</taxon>
        <taxon>Flavobacterium</taxon>
    </lineage>
</organism>
<keyword evidence="7" id="KW-1185">Reference proteome</keyword>
<keyword evidence="3" id="KW-0378">Hydrolase</keyword>